<dbReference type="EMBL" id="JAGTJQ010000001">
    <property type="protein sequence ID" value="KAH7041582.1"/>
    <property type="molecule type" value="Genomic_DNA"/>
</dbReference>
<comment type="caution">
    <text evidence="2">The sequence shown here is derived from an EMBL/GenBank/DDBJ whole genome shotgun (WGS) entry which is preliminary data.</text>
</comment>
<evidence type="ECO:0008006" key="4">
    <source>
        <dbReference type="Google" id="ProtNLM"/>
    </source>
</evidence>
<accession>A0A9P8YH34</accession>
<evidence type="ECO:0000313" key="2">
    <source>
        <dbReference type="EMBL" id="KAH7041582.1"/>
    </source>
</evidence>
<organism evidence="2 3">
    <name type="scientific">Microdochium trichocladiopsis</name>
    <dbReference type="NCBI Taxonomy" id="1682393"/>
    <lineage>
        <taxon>Eukaryota</taxon>
        <taxon>Fungi</taxon>
        <taxon>Dikarya</taxon>
        <taxon>Ascomycota</taxon>
        <taxon>Pezizomycotina</taxon>
        <taxon>Sordariomycetes</taxon>
        <taxon>Xylariomycetidae</taxon>
        <taxon>Xylariales</taxon>
        <taxon>Microdochiaceae</taxon>
        <taxon>Microdochium</taxon>
    </lineage>
</organism>
<dbReference type="Proteomes" id="UP000756346">
    <property type="component" value="Unassembled WGS sequence"/>
</dbReference>
<sequence>MHVAALLAVLPLAAASISFNGNVGPKLAFNSPVTLKWTTNAKPAKVFLVSGTEDANNIYALYDVVCDVWITNKLDQACTSDQNEVTWTPKDVPVGTYSFMALANDGSRGFSNFVSIDQGSGVRPEHPSHDLTFS</sequence>
<proteinExistence type="predicted"/>
<dbReference type="OrthoDB" id="4767069at2759"/>
<evidence type="ECO:0000256" key="1">
    <source>
        <dbReference type="SAM" id="SignalP"/>
    </source>
</evidence>
<evidence type="ECO:0000313" key="3">
    <source>
        <dbReference type="Proteomes" id="UP000756346"/>
    </source>
</evidence>
<dbReference type="RefSeq" id="XP_046019637.1">
    <property type="nucleotide sequence ID" value="XM_046150199.1"/>
</dbReference>
<reference evidence="2" key="1">
    <citation type="journal article" date="2021" name="Nat. Commun.">
        <title>Genetic determinants of endophytism in the Arabidopsis root mycobiome.</title>
        <authorList>
            <person name="Mesny F."/>
            <person name="Miyauchi S."/>
            <person name="Thiergart T."/>
            <person name="Pickel B."/>
            <person name="Atanasova L."/>
            <person name="Karlsson M."/>
            <person name="Huettel B."/>
            <person name="Barry K.W."/>
            <person name="Haridas S."/>
            <person name="Chen C."/>
            <person name="Bauer D."/>
            <person name="Andreopoulos W."/>
            <person name="Pangilinan J."/>
            <person name="LaButti K."/>
            <person name="Riley R."/>
            <person name="Lipzen A."/>
            <person name="Clum A."/>
            <person name="Drula E."/>
            <person name="Henrissat B."/>
            <person name="Kohler A."/>
            <person name="Grigoriev I.V."/>
            <person name="Martin F.M."/>
            <person name="Hacquard S."/>
        </authorList>
    </citation>
    <scope>NUCLEOTIDE SEQUENCE</scope>
    <source>
        <strain evidence="2">MPI-CAGE-CH-0230</strain>
    </source>
</reference>
<keyword evidence="1" id="KW-0732">Signal</keyword>
<feature type="chain" id="PRO_5040436860" description="Ser-Thr-rich glycosyl-phosphatidyl-inositol-anchored membrane family-domain-containing protein" evidence="1">
    <location>
        <begin position="16"/>
        <end position="134"/>
    </location>
</feature>
<keyword evidence="3" id="KW-1185">Reference proteome</keyword>
<gene>
    <name evidence="2" type="ORF">B0I36DRAFT_24597</name>
</gene>
<name>A0A9P8YH34_9PEZI</name>
<feature type="signal peptide" evidence="1">
    <location>
        <begin position="1"/>
        <end position="15"/>
    </location>
</feature>
<dbReference type="AlphaFoldDB" id="A0A9P8YH34"/>
<protein>
    <recommendedName>
        <fullName evidence="4">Ser-Thr-rich glycosyl-phosphatidyl-inositol-anchored membrane family-domain-containing protein</fullName>
    </recommendedName>
</protein>
<dbReference type="GeneID" id="70179745"/>